<keyword evidence="2" id="KW-1185">Reference proteome</keyword>
<dbReference type="Proteomes" id="UP000638648">
    <property type="component" value="Unassembled WGS sequence"/>
</dbReference>
<proteinExistence type="predicted"/>
<dbReference type="EMBL" id="JADBEM010000001">
    <property type="protein sequence ID" value="MBE1603667.1"/>
    <property type="molecule type" value="Genomic_DNA"/>
</dbReference>
<dbReference type="Gene3D" id="3.40.50.150">
    <property type="entry name" value="Vaccinia Virus protein VP39"/>
    <property type="match status" value="1"/>
</dbReference>
<accession>A0A927MPA3</accession>
<protein>
    <recommendedName>
        <fullName evidence="3">Methyltransferase domain-containing protein</fullName>
    </recommendedName>
</protein>
<comment type="caution">
    <text evidence="1">The sequence shown here is derived from an EMBL/GenBank/DDBJ whole genome shotgun (WGS) entry which is preliminary data.</text>
</comment>
<reference evidence="1" key="1">
    <citation type="submission" date="2020-10" db="EMBL/GenBank/DDBJ databases">
        <title>Sequencing the genomes of 1000 actinobacteria strains.</title>
        <authorList>
            <person name="Klenk H.-P."/>
        </authorList>
    </citation>
    <scope>NUCLEOTIDE SEQUENCE</scope>
    <source>
        <strain evidence="1">DSM 45354</strain>
    </source>
</reference>
<evidence type="ECO:0008006" key="3">
    <source>
        <dbReference type="Google" id="ProtNLM"/>
    </source>
</evidence>
<evidence type="ECO:0000313" key="1">
    <source>
        <dbReference type="EMBL" id="MBE1603667.1"/>
    </source>
</evidence>
<sequence>MDPVLLQLGRRNLGDQDGRLELHRADLTDPNWTNLLAGRSIDAVLTTMALHWLTADQLVRLYRQLADLLPEGALFLNGDHMAYAVAEPTLQRLAMTMKAEREKVFSRDGKEDYQQWWTALEQVSATLPEPERRPFQERRRVLGERRIDTRRAGYTMHLTALRDAGFAEAGQIWGYFENRVLMAVR</sequence>
<dbReference type="InterPro" id="IPR029063">
    <property type="entry name" value="SAM-dependent_MTases_sf"/>
</dbReference>
<organism evidence="1 2">
    <name type="scientific">Actinopolymorpha pittospori</name>
    <dbReference type="NCBI Taxonomy" id="648752"/>
    <lineage>
        <taxon>Bacteria</taxon>
        <taxon>Bacillati</taxon>
        <taxon>Actinomycetota</taxon>
        <taxon>Actinomycetes</taxon>
        <taxon>Propionibacteriales</taxon>
        <taxon>Actinopolymorphaceae</taxon>
        <taxon>Actinopolymorpha</taxon>
    </lineage>
</organism>
<dbReference type="AlphaFoldDB" id="A0A927MPA3"/>
<evidence type="ECO:0000313" key="2">
    <source>
        <dbReference type="Proteomes" id="UP000638648"/>
    </source>
</evidence>
<gene>
    <name evidence="1" type="ORF">HEB94_000515</name>
</gene>
<dbReference type="SUPFAM" id="SSF53335">
    <property type="entry name" value="S-adenosyl-L-methionine-dependent methyltransferases"/>
    <property type="match status" value="1"/>
</dbReference>
<name>A0A927MPA3_9ACTN</name>